<dbReference type="Pfam" id="PF02782">
    <property type="entry name" value="FGGY_C"/>
    <property type="match status" value="1"/>
</dbReference>
<dbReference type="CDD" id="cd07770">
    <property type="entry name" value="ASKHA_NBD_FGGY_GntK"/>
    <property type="match status" value="1"/>
</dbReference>
<dbReference type="SUPFAM" id="SSF53067">
    <property type="entry name" value="Actin-like ATPase domain"/>
    <property type="match status" value="2"/>
</dbReference>
<evidence type="ECO:0000259" key="5">
    <source>
        <dbReference type="Pfam" id="PF00370"/>
    </source>
</evidence>
<evidence type="ECO:0000256" key="4">
    <source>
        <dbReference type="RuleBase" id="RU003733"/>
    </source>
</evidence>
<dbReference type="Proteomes" id="UP001519288">
    <property type="component" value="Unassembled WGS sequence"/>
</dbReference>
<organism evidence="7 8">
    <name type="scientific">Paenibacillus shirakamiensis</name>
    <dbReference type="NCBI Taxonomy" id="1265935"/>
    <lineage>
        <taxon>Bacteria</taxon>
        <taxon>Bacillati</taxon>
        <taxon>Bacillota</taxon>
        <taxon>Bacilli</taxon>
        <taxon>Bacillales</taxon>
        <taxon>Paenibacillaceae</taxon>
        <taxon>Paenibacillus</taxon>
    </lineage>
</organism>
<dbReference type="InterPro" id="IPR050406">
    <property type="entry name" value="FGGY_Carb_Kinase"/>
</dbReference>
<keyword evidence="3 4" id="KW-0418">Kinase</keyword>
<protein>
    <submittedName>
        <fullName evidence="7">Gluconokinase</fullName>
        <ecNumber evidence="7">2.7.1.12</ecNumber>
    </submittedName>
</protein>
<dbReference type="EMBL" id="JAGGLD010000003">
    <property type="protein sequence ID" value="MBP2001202.1"/>
    <property type="molecule type" value="Genomic_DNA"/>
</dbReference>
<evidence type="ECO:0000256" key="2">
    <source>
        <dbReference type="ARBA" id="ARBA00022679"/>
    </source>
</evidence>
<dbReference type="InterPro" id="IPR043129">
    <property type="entry name" value="ATPase_NBD"/>
</dbReference>
<evidence type="ECO:0000256" key="3">
    <source>
        <dbReference type="ARBA" id="ARBA00022777"/>
    </source>
</evidence>
<feature type="domain" description="Carbohydrate kinase FGGY N-terminal" evidence="5">
    <location>
        <begin position="9"/>
        <end position="252"/>
    </location>
</feature>
<dbReference type="PIRSF" id="PIRSF000538">
    <property type="entry name" value="GlpK"/>
    <property type="match status" value="1"/>
</dbReference>
<sequence>MTMQQNEAILALDIGTTSLKAVLFGQKGTVIVSQSVGYPLSQPKPDWAEQDPELIFQSIVKAVQQVLSTKEAASYQVKAIGFSSAMHSLISMDAEGNLLTPSIVWTDNRSVAQAEKLKEELGGHEIYLRTGTPIHPMSPLSKILWMREQAPALFHKTAMFIGIKEFVLHRLFGTYVSDYSIASATGLLRLDTLDWDEDVLSLLQITREQLPALVPTTHILKGMEPAVAEQMGLSADIPVVIGASDGVLANLGVGATGPGEVAITIGTSGAIRMVTDHPLTDPQGRTFCYALTDQQWVVGGPTNNGGIMLRWLRDQFASPEIEVAKKLGMDPYDLMINYAERVPAGSEGLLFLPFLSGERAPYWNANARGLFFGISLRHQREHFIRAVLEGVVLSIFSVGVALRDIAGPATEIIASGGFAKSAVWRQILCDVMGKELLVPEVADASALGAAVMALYAIGDLDSLDEVKSWVRITHRHKPNLKNSEVYLQLYDMYERIYSKLKDEFDIMAEFQRSGDFTPSIKG</sequence>
<accession>A0ABS4JHN0</accession>
<evidence type="ECO:0000256" key="1">
    <source>
        <dbReference type="ARBA" id="ARBA00009156"/>
    </source>
</evidence>
<dbReference type="GO" id="GO:0046316">
    <property type="term" value="F:gluconokinase activity"/>
    <property type="evidence" value="ECO:0007669"/>
    <property type="project" value="UniProtKB-EC"/>
</dbReference>
<gene>
    <name evidence="7" type="ORF">J2Z69_002245</name>
</gene>
<dbReference type="Pfam" id="PF00370">
    <property type="entry name" value="FGGY_N"/>
    <property type="match status" value="1"/>
</dbReference>
<dbReference type="InterPro" id="IPR000577">
    <property type="entry name" value="Carb_kinase_FGGY"/>
</dbReference>
<dbReference type="Gene3D" id="3.30.420.40">
    <property type="match status" value="2"/>
</dbReference>
<dbReference type="InterPro" id="IPR018484">
    <property type="entry name" value="FGGY_N"/>
</dbReference>
<feature type="domain" description="Carbohydrate kinase FGGY C-terminal" evidence="6">
    <location>
        <begin position="262"/>
        <end position="456"/>
    </location>
</feature>
<dbReference type="PROSITE" id="PS00445">
    <property type="entry name" value="FGGY_KINASES_2"/>
    <property type="match status" value="1"/>
</dbReference>
<evidence type="ECO:0000259" key="6">
    <source>
        <dbReference type="Pfam" id="PF02782"/>
    </source>
</evidence>
<comment type="caution">
    <text evidence="7">The sequence shown here is derived from an EMBL/GenBank/DDBJ whole genome shotgun (WGS) entry which is preliminary data.</text>
</comment>
<proteinExistence type="inferred from homology"/>
<dbReference type="PANTHER" id="PTHR43095">
    <property type="entry name" value="SUGAR KINASE"/>
    <property type="match status" value="1"/>
</dbReference>
<name>A0ABS4JHN0_9BACL</name>
<dbReference type="EC" id="2.7.1.12" evidence="7"/>
<keyword evidence="8" id="KW-1185">Reference proteome</keyword>
<evidence type="ECO:0000313" key="7">
    <source>
        <dbReference type="EMBL" id="MBP2001202.1"/>
    </source>
</evidence>
<dbReference type="PANTHER" id="PTHR43095:SF2">
    <property type="entry name" value="GLUCONOKINASE"/>
    <property type="match status" value="1"/>
</dbReference>
<dbReference type="InterPro" id="IPR018485">
    <property type="entry name" value="FGGY_C"/>
</dbReference>
<dbReference type="PROSITE" id="PS00933">
    <property type="entry name" value="FGGY_KINASES_1"/>
    <property type="match status" value="1"/>
</dbReference>
<keyword evidence="2 4" id="KW-0808">Transferase</keyword>
<dbReference type="InterPro" id="IPR018483">
    <property type="entry name" value="Carb_kinase_FGGY_CS"/>
</dbReference>
<evidence type="ECO:0000313" key="8">
    <source>
        <dbReference type="Proteomes" id="UP001519288"/>
    </source>
</evidence>
<reference evidence="7 8" key="1">
    <citation type="submission" date="2021-03" db="EMBL/GenBank/DDBJ databases">
        <title>Genomic Encyclopedia of Type Strains, Phase IV (KMG-IV): sequencing the most valuable type-strain genomes for metagenomic binning, comparative biology and taxonomic classification.</title>
        <authorList>
            <person name="Goeker M."/>
        </authorList>
    </citation>
    <scope>NUCLEOTIDE SEQUENCE [LARGE SCALE GENOMIC DNA]</scope>
    <source>
        <strain evidence="7 8">DSM 26806</strain>
    </source>
</reference>
<comment type="similarity">
    <text evidence="1 4">Belongs to the FGGY kinase family.</text>
</comment>